<dbReference type="GO" id="GO:0016787">
    <property type="term" value="F:hydrolase activity"/>
    <property type="evidence" value="ECO:0007669"/>
    <property type="project" value="UniProtKB-KW"/>
</dbReference>
<accession>A0ABT0E0K2</accession>
<comment type="caution">
    <text evidence="2">The sequence shown here is derived from an EMBL/GenBank/DDBJ whole genome shotgun (WGS) entry which is preliminary data.</text>
</comment>
<dbReference type="Pfam" id="PF01738">
    <property type="entry name" value="DLH"/>
    <property type="match status" value="1"/>
</dbReference>
<name>A0ABT0E0K2_9SPHN</name>
<dbReference type="EMBL" id="JALKHS010000011">
    <property type="protein sequence ID" value="MCK0532848.1"/>
    <property type="molecule type" value="Genomic_DNA"/>
</dbReference>
<dbReference type="InterPro" id="IPR002925">
    <property type="entry name" value="Dienelactn_hydro"/>
</dbReference>
<evidence type="ECO:0000313" key="3">
    <source>
        <dbReference type="Proteomes" id="UP001203512"/>
    </source>
</evidence>
<organism evidence="2 3">
    <name type="scientific">Sphingobium agri</name>
    <dbReference type="NCBI Taxonomy" id="2933566"/>
    <lineage>
        <taxon>Bacteria</taxon>
        <taxon>Pseudomonadati</taxon>
        <taxon>Pseudomonadota</taxon>
        <taxon>Alphaproteobacteria</taxon>
        <taxon>Sphingomonadales</taxon>
        <taxon>Sphingomonadaceae</taxon>
        <taxon>Sphingobium</taxon>
    </lineage>
</organism>
<proteinExistence type="predicted"/>
<sequence length="245" mass="26341">MNSIAAGQPHVYRDGDVELIGEIYCPSGQPNGRAMLVVHEADGIGGNVRRHCAMLAEDGYFVLAADMHGGGHVLQGEAMFAALQRFKDDPPLLRQRVRSGFDELLAISGVDATQCAAIGFCFGGFTVLELARSGAPVAAVGSFHGLLTTNAPARPDQKMARIAVFTGDRDPLVPPEDVAAFEEEMRHAEADWQLTNYGTAFHSFTNEDVGSLGDPRMRYDRAAHILSWKALKDFLDVSLAPSSPG</sequence>
<dbReference type="PANTHER" id="PTHR22946:SF0">
    <property type="entry name" value="DIENELACTONE HYDROLASE DOMAIN-CONTAINING PROTEIN"/>
    <property type="match status" value="1"/>
</dbReference>
<evidence type="ECO:0000313" key="2">
    <source>
        <dbReference type="EMBL" id="MCK0532848.1"/>
    </source>
</evidence>
<dbReference type="InterPro" id="IPR029058">
    <property type="entry name" value="AB_hydrolase_fold"/>
</dbReference>
<dbReference type="PANTHER" id="PTHR22946">
    <property type="entry name" value="DIENELACTONE HYDROLASE DOMAIN-CONTAINING PROTEIN-RELATED"/>
    <property type="match status" value="1"/>
</dbReference>
<evidence type="ECO:0000259" key="1">
    <source>
        <dbReference type="Pfam" id="PF01738"/>
    </source>
</evidence>
<dbReference type="InterPro" id="IPR050261">
    <property type="entry name" value="FrsA_esterase"/>
</dbReference>
<reference evidence="2 3" key="1">
    <citation type="submission" date="2022-04" db="EMBL/GenBank/DDBJ databases">
        <authorList>
            <person name="Huq M.A."/>
        </authorList>
    </citation>
    <scope>NUCLEOTIDE SEQUENCE [LARGE SCALE GENOMIC DNA]</scope>
    <source>
        <strain evidence="2 3">MAH-33</strain>
    </source>
</reference>
<dbReference type="Gene3D" id="3.40.50.1820">
    <property type="entry name" value="alpha/beta hydrolase"/>
    <property type="match status" value="1"/>
</dbReference>
<gene>
    <name evidence="2" type="ORF">MU848_14755</name>
</gene>
<feature type="domain" description="Dienelactone hydrolase" evidence="1">
    <location>
        <begin position="25"/>
        <end position="236"/>
    </location>
</feature>
<dbReference type="RefSeq" id="WP_247233774.1">
    <property type="nucleotide sequence ID" value="NZ_JALKHS010000011.1"/>
</dbReference>
<keyword evidence="2" id="KW-0378">Hydrolase</keyword>
<protein>
    <submittedName>
        <fullName evidence="2">Dienelactone hydrolase family protein</fullName>
    </submittedName>
</protein>
<dbReference type="Proteomes" id="UP001203512">
    <property type="component" value="Unassembled WGS sequence"/>
</dbReference>
<dbReference type="SUPFAM" id="SSF53474">
    <property type="entry name" value="alpha/beta-Hydrolases"/>
    <property type="match status" value="1"/>
</dbReference>
<keyword evidence="3" id="KW-1185">Reference proteome</keyword>